<keyword evidence="4" id="KW-1185">Reference proteome</keyword>
<dbReference type="EMBL" id="ATLV01023008">
    <property type="status" value="NOT_ANNOTATED_CDS"/>
    <property type="molecule type" value="Genomic_DNA"/>
</dbReference>
<dbReference type="EnsemblMetazoa" id="ASIC016383-RA">
    <property type="protein sequence ID" value="ASIC016383-PA"/>
    <property type="gene ID" value="ASIC016383"/>
</dbReference>
<gene>
    <name evidence="2" type="ORF">ZHAS_00016383</name>
</gene>
<feature type="region of interest" description="Disordered" evidence="1">
    <location>
        <begin position="82"/>
        <end position="111"/>
    </location>
</feature>
<dbReference type="EMBL" id="KE525339">
    <property type="protein sequence ID" value="KFB48259.1"/>
    <property type="molecule type" value="Genomic_DNA"/>
</dbReference>
<feature type="region of interest" description="Disordered" evidence="1">
    <location>
        <begin position="138"/>
        <end position="243"/>
    </location>
</feature>
<feature type="compositionally biased region" description="Polar residues" evidence="1">
    <location>
        <begin position="84"/>
        <end position="96"/>
    </location>
</feature>
<proteinExistence type="predicted"/>
<evidence type="ECO:0000313" key="3">
    <source>
        <dbReference type="EnsemblMetazoa" id="ASIC016383-PA"/>
    </source>
</evidence>
<dbReference type="VEuPathDB" id="VectorBase:ASIC016383"/>
<evidence type="ECO:0000313" key="4">
    <source>
        <dbReference type="Proteomes" id="UP000030765"/>
    </source>
</evidence>
<sequence>MVDGTETIICISTTFCNNRPSVSLRSANGLPLHDSRTDHVHIPTTPIVWDLSTQPFAKRGCTASPLATPTKSPVNQLKYPTYPATGSVSPVVSPQYASGPPRNNRGSCTVAFSGGRAVKPQQQQQPNYQQQQPFYLAQPQRGGYGSPAPKSPGIPIASPRSPGSTLSASPRGWAHVASPVPVQRPSPQVPYSSSSSSSPFYHQQQQQQQQQQPQQYHQGYVPSAQTGQGPQAGWYGARKVHNH</sequence>
<name>A0A084WDG5_ANOSI</name>
<feature type="compositionally biased region" description="Low complexity" evidence="1">
    <location>
        <begin position="189"/>
        <end position="222"/>
    </location>
</feature>
<organism evidence="2">
    <name type="scientific">Anopheles sinensis</name>
    <name type="common">Mosquito</name>
    <dbReference type="NCBI Taxonomy" id="74873"/>
    <lineage>
        <taxon>Eukaryota</taxon>
        <taxon>Metazoa</taxon>
        <taxon>Ecdysozoa</taxon>
        <taxon>Arthropoda</taxon>
        <taxon>Hexapoda</taxon>
        <taxon>Insecta</taxon>
        <taxon>Pterygota</taxon>
        <taxon>Neoptera</taxon>
        <taxon>Endopterygota</taxon>
        <taxon>Diptera</taxon>
        <taxon>Nematocera</taxon>
        <taxon>Culicoidea</taxon>
        <taxon>Culicidae</taxon>
        <taxon>Anophelinae</taxon>
        <taxon>Anopheles</taxon>
    </lineage>
</organism>
<reference evidence="2 4" key="1">
    <citation type="journal article" date="2014" name="BMC Genomics">
        <title>Genome sequence of Anopheles sinensis provides insight into genetics basis of mosquito competence for malaria parasites.</title>
        <authorList>
            <person name="Zhou D."/>
            <person name="Zhang D."/>
            <person name="Ding G."/>
            <person name="Shi L."/>
            <person name="Hou Q."/>
            <person name="Ye Y."/>
            <person name="Xu Y."/>
            <person name="Zhou H."/>
            <person name="Xiong C."/>
            <person name="Li S."/>
            <person name="Yu J."/>
            <person name="Hong S."/>
            <person name="Yu X."/>
            <person name="Zou P."/>
            <person name="Chen C."/>
            <person name="Chang X."/>
            <person name="Wang W."/>
            <person name="Lv Y."/>
            <person name="Sun Y."/>
            <person name="Ma L."/>
            <person name="Shen B."/>
            <person name="Zhu C."/>
        </authorList>
    </citation>
    <scope>NUCLEOTIDE SEQUENCE [LARGE SCALE GENOMIC DNA]</scope>
</reference>
<reference evidence="3" key="2">
    <citation type="submission" date="2020-05" db="UniProtKB">
        <authorList>
            <consortium name="EnsemblMetazoa"/>
        </authorList>
    </citation>
    <scope>IDENTIFICATION</scope>
</reference>
<evidence type="ECO:0000256" key="1">
    <source>
        <dbReference type="SAM" id="MobiDB-lite"/>
    </source>
</evidence>
<dbReference type="Proteomes" id="UP000030765">
    <property type="component" value="Unassembled WGS sequence"/>
</dbReference>
<evidence type="ECO:0000313" key="2">
    <source>
        <dbReference type="EMBL" id="KFB48259.1"/>
    </source>
</evidence>
<dbReference type="AlphaFoldDB" id="A0A084WDG5"/>
<accession>A0A084WDG5</accession>
<protein>
    <submittedName>
        <fullName evidence="2 3">Uncharacterized protein</fullName>
    </submittedName>
</protein>